<feature type="domain" description="AB hydrolase-1" evidence="1">
    <location>
        <begin position="36"/>
        <end position="258"/>
    </location>
</feature>
<gene>
    <name evidence="2" type="ORF">BLM47_04015</name>
</gene>
<dbReference type="EMBL" id="MOXJ01000006">
    <property type="protein sequence ID" value="PDO11060.1"/>
    <property type="molecule type" value="Genomic_DNA"/>
</dbReference>
<dbReference type="Gene3D" id="3.40.50.1820">
    <property type="entry name" value="alpha/beta hydrolase"/>
    <property type="match status" value="1"/>
</dbReference>
<accession>A0A2A6E1P9</accession>
<sequence>MPTVPVNGVELYYDEYGSGGEVVISAQMHFGRGSYTKMLAEPPDGFRVFELTLRGYGRSTHLPEDLGPALYPIWASDVAQFARAMGIERFIYTGVSHGAGVGWKLALDYPYMLKAFVSIVGVPHDREGGDTSEARRRTVEGASDPKAFAASLRERPLVYQVPTTDPRRLERRRAAAEEAAERFASMTPEELRLNPRKPFPEAKTNEELVELVFRRIRVPTLLLCGVQDDIVSAEMSFLAAKTVPGAKAVFFQDHSHSLATEAPERVAHEIRLFVRELNEGWVSQTV</sequence>
<reference evidence="2 3" key="1">
    <citation type="submission" date="2016-12" db="EMBL/GenBank/DDBJ databases">
        <title>Candidatus Reconcilibacillus cellulovorans genome.</title>
        <authorList>
            <person name="Kolinko S."/>
            <person name="Wu Y.-W."/>
            <person name="Tachea F."/>
            <person name="Denzel E."/>
            <person name="Hiras J."/>
            <person name="Baecker N."/>
            <person name="Chan L.J."/>
            <person name="Eichorst S.A."/>
            <person name="Frey D."/>
            <person name="Adams P.D."/>
            <person name="Pray T."/>
            <person name="Tanjore D."/>
            <person name="Petzold C.J."/>
            <person name="Gladden J.M."/>
            <person name="Simmons B.A."/>
            <person name="Singer S.W."/>
        </authorList>
    </citation>
    <scope>NUCLEOTIDE SEQUENCE [LARGE SCALE GENOMIC DNA]</scope>
    <source>
        <strain evidence="2">JTherm</strain>
    </source>
</reference>
<proteinExistence type="predicted"/>
<evidence type="ECO:0000313" key="3">
    <source>
        <dbReference type="Proteomes" id="UP000243688"/>
    </source>
</evidence>
<dbReference type="PANTHER" id="PTHR43798">
    <property type="entry name" value="MONOACYLGLYCEROL LIPASE"/>
    <property type="match status" value="1"/>
</dbReference>
<dbReference type="InterPro" id="IPR029058">
    <property type="entry name" value="AB_hydrolase_fold"/>
</dbReference>
<dbReference type="GO" id="GO:0003824">
    <property type="term" value="F:catalytic activity"/>
    <property type="evidence" value="ECO:0007669"/>
    <property type="project" value="InterPro"/>
</dbReference>
<evidence type="ECO:0000259" key="1">
    <source>
        <dbReference type="Pfam" id="PF00561"/>
    </source>
</evidence>
<dbReference type="InterPro" id="IPR050266">
    <property type="entry name" value="AB_hydrolase_sf"/>
</dbReference>
<dbReference type="SUPFAM" id="SSF53474">
    <property type="entry name" value="alpha/beta-Hydrolases"/>
    <property type="match status" value="1"/>
</dbReference>
<protein>
    <recommendedName>
        <fullName evidence="1">AB hydrolase-1 domain-containing protein</fullName>
    </recommendedName>
</protein>
<dbReference type="AlphaFoldDB" id="A0A2A6E1P9"/>
<dbReference type="InterPro" id="IPR000073">
    <property type="entry name" value="AB_hydrolase_1"/>
</dbReference>
<dbReference type="InterPro" id="IPR000639">
    <property type="entry name" value="Epox_hydrolase-like"/>
</dbReference>
<dbReference type="Pfam" id="PF00561">
    <property type="entry name" value="Abhydrolase_1"/>
    <property type="match status" value="1"/>
</dbReference>
<dbReference type="PRINTS" id="PR00412">
    <property type="entry name" value="EPOXHYDRLASE"/>
</dbReference>
<dbReference type="Proteomes" id="UP000243688">
    <property type="component" value="Unassembled WGS sequence"/>
</dbReference>
<name>A0A2A6E1P9_9BACL</name>
<organism evidence="2 3">
    <name type="scientific">Candidatus Reconcilbacillus cellulovorans</name>
    <dbReference type="NCBI Taxonomy" id="1906605"/>
    <lineage>
        <taxon>Bacteria</taxon>
        <taxon>Bacillati</taxon>
        <taxon>Bacillota</taxon>
        <taxon>Bacilli</taxon>
        <taxon>Bacillales</taxon>
        <taxon>Paenibacillaceae</taxon>
        <taxon>Candidatus Reconcilbacillus</taxon>
    </lineage>
</organism>
<evidence type="ECO:0000313" key="2">
    <source>
        <dbReference type="EMBL" id="PDO11060.1"/>
    </source>
</evidence>
<comment type="caution">
    <text evidence="2">The sequence shown here is derived from an EMBL/GenBank/DDBJ whole genome shotgun (WGS) entry which is preliminary data.</text>
</comment>